<feature type="transmembrane region" description="Helical" evidence="7">
    <location>
        <begin position="210"/>
        <end position="230"/>
    </location>
</feature>
<evidence type="ECO:0000256" key="2">
    <source>
        <dbReference type="ARBA" id="ARBA00007362"/>
    </source>
</evidence>
<dbReference type="InterPro" id="IPR051258">
    <property type="entry name" value="Diverse_Substrate_Transporter"/>
</dbReference>
<sequence length="347" mass="37210">MRYPRLLAAIPGRVYLLVAVILFAASNSVVRLLTDLGQAHLMDGRNPITFCNVLFVGNLCALLALIALYYPQLQWTQIKPLTKKDWLGLLGVSILAGAIAPALFFKALELTDVNNVVLISRVEPPLGLALAVWFLGSPINRWVGVGAAISFLGVFLAIVWPSAQGDGMPWLEMTIGRGELLAVLGAVAAAIATIISKLSLNAISFGIFNVLRTAIATILFFVVGTVLFGIEHFMDAFSPFVWQWMMIYGLVIVVAGQLSWFEGLKRTTASDVSLISSFSPIAGVFAAYLLLGEVPTLAQYIGGGVIILGMMINQVGVVKLSESRQVAPSLAFQKRLDADAGTGFKGL</sequence>
<feature type="transmembrane region" description="Helical" evidence="7">
    <location>
        <begin position="272"/>
        <end position="291"/>
    </location>
</feature>
<reference evidence="9" key="1">
    <citation type="journal article" date="2022" name="Genome Biol. Evol.">
        <title>A New Gene Family Diagnostic for Intracellular Biomineralization of Amorphous Ca Carbonates by Cyanobacteria.</title>
        <authorList>
            <person name="Benzerara K."/>
            <person name="Duprat E."/>
            <person name="Bitard-Feildel T."/>
            <person name="Caumes G."/>
            <person name="Cassier-Chauvat C."/>
            <person name="Chauvat F."/>
            <person name="Dezi M."/>
            <person name="Diop S.I."/>
            <person name="Gaschignard G."/>
            <person name="Gorgen S."/>
            <person name="Gugger M."/>
            <person name="Lopez-Garcia P."/>
            <person name="Millet M."/>
            <person name="Skouri-Panet F."/>
            <person name="Moreira D."/>
            <person name="Callebaut I."/>
        </authorList>
    </citation>
    <scope>NUCLEOTIDE SEQUENCE</scope>
    <source>
        <strain evidence="9">G9</strain>
    </source>
</reference>
<dbReference type="PANTHER" id="PTHR42920:SF5">
    <property type="entry name" value="EAMA DOMAIN-CONTAINING PROTEIN"/>
    <property type="match status" value="1"/>
</dbReference>
<feature type="transmembrane region" description="Helical" evidence="7">
    <location>
        <begin position="12"/>
        <end position="33"/>
    </location>
</feature>
<dbReference type="InterPro" id="IPR000620">
    <property type="entry name" value="EamA_dom"/>
</dbReference>
<evidence type="ECO:0000313" key="9">
    <source>
        <dbReference type="EMBL" id="MDG2991836.1"/>
    </source>
</evidence>
<comment type="similarity">
    <text evidence="2">Belongs to the EamA transporter family.</text>
</comment>
<evidence type="ECO:0000313" key="10">
    <source>
        <dbReference type="Proteomes" id="UP001154265"/>
    </source>
</evidence>
<keyword evidence="6 7" id="KW-0472">Membrane</keyword>
<feature type="transmembrane region" description="Helical" evidence="7">
    <location>
        <begin position="242"/>
        <end position="260"/>
    </location>
</feature>
<evidence type="ECO:0000256" key="3">
    <source>
        <dbReference type="ARBA" id="ARBA00022475"/>
    </source>
</evidence>
<dbReference type="EMBL" id="JAKKUT010000005">
    <property type="protein sequence ID" value="MDG2991836.1"/>
    <property type="molecule type" value="Genomic_DNA"/>
</dbReference>
<proteinExistence type="inferred from homology"/>
<gene>
    <name evidence="9" type="ORF">L3556_12980</name>
</gene>
<dbReference type="InterPro" id="IPR037185">
    <property type="entry name" value="EmrE-like"/>
</dbReference>
<feature type="transmembrane region" description="Helical" evidence="7">
    <location>
        <begin position="53"/>
        <end position="73"/>
    </location>
</feature>
<name>A0ABT6F1V3_9SYNE</name>
<comment type="subcellular location">
    <subcellularLocation>
        <location evidence="1">Cell membrane</location>
        <topology evidence="1">Multi-pass membrane protein</topology>
    </subcellularLocation>
</comment>
<feature type="transmembrane region" description="Helical" evidence="7">
    <location>
        <begin position="180"/>
        <end position="198"/>
    </location>
</feature>
<feature type="domain" description="EamA" evidence="8">
    <location>
        <begin position="20"/>
        <end position="158"/>
    </location>
</feature>
<dbReference type="SUPFAM" id="SSF103481">
    <property type="entry name" value="Multidrug resistance efflux transporter EmrE"/>
    <property type="match status" value="2"/>
</dbReference>
<dbReference type="Proteomes" id="UP001154265">
    <property type="component" value="Unassembled WGS sequence"/>
</dbReference>
<dbReference type="Pfam" id="PF00892">
    <property type="entry name" value="EamA"/>
    <property type="match status" value="2"/>
</dbReference>
<evidence type="ECO:0000256" key="4">
    <source>
        <dbReference type="ARBA" id="ARBA00022692"/>
    </source>
</evidence>
<reference evidence="9" key="2">
    <citation type="submission" date="2022-01" db="EMBL/GenBank/DDBJ databases">
        <authorList>
            <person name="Zivanovic Y."/>
            <person name="Moreira D."/>
            <person name="Lopez-Garcia P."/>
        </authorList>
    </citation>
    <scope>NUCLEOTIDE SEQUENCE</scope>
    <source>
        <strain evidence="9">G9</strain>
    </source>
</reference>
<evidence type="ECO:0000256" key="7">
    <source>
        <dbReference type="SAM" id="Phobius"/>
    </source>
</evidence>
<feature type="transmembrane region" description="Helical" evidence="7">
    <location>
        <begin position="142"/>
        <end position="160"/>
    </location>
</feature>
<evidence type="ECO:0000256" key="5">
    <source>
        <dbReference type="ARBA" id="ARBA00022989"/>
    </source>
</evidence>
<evidence type="ECO:0000256" key="6">
    <source>
        <dbReference type="ARBA" id="ARBA00023136"/>
    </source>
</evidence>
<feature type="transmembrane region" description="Helical" evidence="7">
    <location>
        <begin position="297"/>
        <end position="318"/>
    </location>
</feature>
<feature type="domain" description="EamA" evidence="8">
    <location>
        <begin position="177"/>
        <end position="312"/>
    </location>
</feature>
<dbReference type="PANTHER" id="PTHR42920">
    <property type="entry name" value="OS03G0707200 PROTEIN-RELATED"/>
    <property type="match status" value="1"/>
</dbReference>
<organism evidence="9 10">
    <name type="scientific">Candidatus Synechococcus calcipolaris G9</name>
    <dbReference type="NCBI Taxonomy" id="1497997"/>
    <lineage>
        <taxon>Bacteria</taxon>
        <taxon>Bacillati</taxon>
        <taxon>Cyanobacteriota</taxon>
        <taxon>Cyanophyceae</taxon>
        <taxon>Synechococcales</taxon>
        <taxon>Synechococcaceae</taxon>
        <taxon>Synechococcus</taxon>
    </lineage>
</organism>
<keyword evidence="5 7" id="KW-1133">Transmembrane helix</keyword>
<evidence type="ECO:0000259" key="8">
    <source>
        <dbReference type="Pfam" id="PF00892"/>
    </source>
</evidence>
<comment type="caution">
    <text evidence="9">The sequence shown here is derived from an EMBL/GenBank/DDBJ whole genome shotgun (WGS) entry which is preliminary data.</text>
</comment>
<keyword evidence="3" id="KW-1003">Cell membrane</keyword>
<keyword evidence="4 7" id="KW-0812">Transmembrane</keyword>
<dbReference type="RefSeq" id="WP_277867762.1">
    <property type="nucleotide sequence ID" value="NZ_JAKKUT010000005.1"/>
</dbReference>
<feature type="transmembrane region" description="Helical" evidence="7">
    <location>
        <begin position="85"/>
        <end position="104"/>
    </location>
</feature>
<evidence type="ECO:0000256" key="1">
    <source>
        <dbReference type="ARBA" id="ARBA00004651"/>
    </source>
</evidence>
<feature type="transmembrane region" description="Helical" evidence="7">
    <location>
        <begin position="116"/>
        <end position="135"/>
    </location>
</feature>
<protein>
    <submittedName>
        <fullName evidence="9">DMT family transporter</fullName>
    </submittedName>
</protein>
<keyword evidence="10" id="KW-1185">Reference proteome</keyword>
<accession>A0ABT6F1V3</accession>